<dbReference type="Gene3D" id="1.10.3720.10">
    <property type="entry name" value="MetI-like"/>
    <property type="match status" value="1"/>
</dbReference>
<comment type="subcellular location">
    <subcellularLocation>
        <location evidence="1 7">Cell membrane</location>
        <topology evidence="1 7">Multi-pass membrane protein</topology>
    </subcellularLocation>
</comment>
<dbReference type="Proteomes" id="UP000248764">
    <property type="component" value="Unassembled WGS sequence"/>
</dbReference>
<feature type="domain" description="ABC transmembrane type-1" evidence="8">
    <location>
        <begin position="97"/>
        <end position="289"/>
    </location>
</feature>
<keyword evidence="4 7" id="KW-0812">Transmembrane</keyword>
<protein>
    <submittedName>
        <fullName evidence="9">Sugar ABC transporter permease</fullName>
    </submittedName>
</protein>
<feature type="transmembrane region" description="Helical" evidence="7">
    <location>
        <begin position="268"/>
        <end position="289"/>
    </location>
</feature>
<dbReference type="GO" id="GO:0005886">
    <property type="term" value="C:plasma membrane"/>
    <property type="evidence" value="ECO:0007669"/>
    <property type="project" value="UniProtKB-SubCell"/>
</dbReference>
<gene>
    <name evidence="9" type="ORF">C1I92_08510</name>
</gene>
<dbReference type="RefSeq" id="WP_111254235.1">
    <property type="nucleotide sequence ID" value="NZ_POTW01000015.1"/>
</dbReference>
<dbReference type="InterPro" id="IPR000515">
    <property type="entry name" value="MetI-like"/>
</dbReference>
<dbReference type="PANTHER" id="PTHR43744">
    <property type="entry name" value="ABC TRANSPORTER PERMEASE PROTEIN MG189-RELATED-RELATED"/>
    <property type="match status" value="1"/>
</dbReference>
<keyword evidence="6 7" id="KW-0472">Membrane</keyword>
<comment type="similarity">
    <text evidence="7">Belongs to the binding-protein-dependent transport system permease family.</text>
</comment>
<comment type="caution">
    <text evidence="9">The sequence shown here is derived from an EMBL/GenBank/DDBJ whole genome shotgun (WGS) entry which is preliminary data.</text>
</comment>
<feature type="transmembrane region" description="Helical" evidence="7">
    <location>
        <begin position="169"/>
        <end position="188"/>
    </location>
</feature>
<evidence type="ECO:0000313" key="9">
    <source>
        <dbReference type="EMBL" id="PZF84460.1"/>
    </source>
</evidence>
<feature type="transmembrane region" description="Helical" evidence="7">
    <location>
        <begin position="209"/>
        <end position="234"/>
    </location>
</feature>
<keyword evidence="5 7" id="KW-1133">Transmembrane helix</keyword>
<feature type="transmembrane region" description="Helical" evidence="7">
    <location>
        <begin position="133"/>
        <end position="157"/>
    </location>
</feature>
<evidence type="ECO:0000256" key="2">
    <source>
        <dbReference type="ARBA" id="ARBA00022448"/>
    </source>
</evidence>
<feature type="transmembrane region" description="Helical" evidence="7">
    <location>
        <begin position="96"/>
        <end position="121"/>
    </location>
</feature>
<keyword evidence="3" id="KW-1003">Cell membrane</keyword>
<evidence type="ECO:0000256" key="3">
    <source>
        <dbReference type="ARBA" id="ARBA00022475"/>
    </source>
</evidence>
<dbReference type="EMBL" id="POTW01000015">
    <property type="protein sequence ID" value="PZF84460.1"/>
    <property type="molecule type" value="Genomic_DNA"/>
</dbReference>
<name>A0A2W2BGN7_9ACTN</name>
<evidence type="ECO:0000256" key="7">
    <source>
        <dbReference type="RuleBase" id="RU363032"/>
    </source>
</evidence>
<dbReference type="GO" id="GO:0055085">
    <property type="term" value="P:transmembrane transport"/>
    <property type="evidence" value="ECO:0007669"/>
    <property type="project" value="InterPro"/>
</dbReference>
<dbReference type="PANTHER" id="PTHR43744:SF4">
    <property type="entry name" value="OSMOPROTECTIVE COMPOUNDS UPTAKE PERMEASE PROTEIN GGTD"/>
    <property type="match status" value="1"/>
</dbReference>
<sequence>MSAVIPTPAVQEELSHLEPATISGRARKRLTSRWASLAALIIAVLWTLPTFGLLLTSFRPEQSLKTTGWWTWFTNPELTLQNYDEVLYGATALSTYFINSIVITIPAVIIPVTLACLAAYAFAWMNFPYRDTIFVAVFALQIVPLQIALIPLLSLYVDAGMRGSFWPLWISHTIFALPLAIFLLHNFFKEVPAELVEAARVDGAGHVTIFLRIMLPLVTPAIAAFGIFQFLWVWNDLLVAVTMVGGTRDVAPLTARIAELAGSQGTEWHLLTAGAFISMVIPVIVFLALQRYFVRGLLAGSVKG</sequence>
<evidence type="ECO:0000259" key="8">
    <source>
        <dbReference type="PROSITE" id="PS50928"/>
    </source>
</evidence>
<dbReference type="Pfam" id="PF00528">
    <property type="entry name" value="BPD_transp_1"/>
    <property type="match status" value="1"/>
</dbReference>
<accession>A0A2W2BGN7</accession>
<dbReference type="SUPFAM" id="SSF161098">
    <property type="entry name" value="MetI-like"/>
    <property type="match status" value="1"/>
</dbReference>
<evidence type="ECO:0000256" key="6">
    <source>
        <dbReference type="ARBA" id="ARBA00023136"/>
    </source>
</evidence>
<proteinExistence type="inferred from homology"/>
<keyword evidence="10" id="KW-1185">Reference proteome</keyword>
<evidence type="ECO:0000256" key="5">
    <source>
        <dbReference type="ARBA" id="ARBA00022989"/>
    </source>
</evidence>
<evidence type="ECO:0000256" key="4">
    <source>
        <dbReference type="ARBA" id="ARBA00022692"/>
    </source>
</evidence>
<organism evidence="9 10">
    <name type="scientific">Jiangella anatolica</name>
    <dbReference type="NCBI Taxonomy" id="2670374"/>
    <lineage>
        <taxon>Bacteria</taxon>
        <taxon>Bacillati</taxon>
        <taxon>Actinomycetota</taxon>
        <taxon>Actinomycetes</taxon>
        <taxon>Jiangellales</taxon>
        <taxon>Jiangellaceae</taxon>
        <taxon>Jiangella</taxon>
    </lineage>
</organism>
<feature type="transmembrane region" description="Helical" evidence="7">
    <location>
        <begin position="34"/>
        <end position="55"/>
    </location>
</feature>
<dbReference type="PROSITE" id="PS50928">
    <property type="entry name" value="ABC_TM1"/>
    <property type="match status" value="1"/>
</dbReference>
<evidence type="ECO:0000313" key="10">
    <source>
        <dbReference type="Proteomes" id="UP000248764"/>
    </source>
</evidence>
<dbReference type="AlphaFoldDB" id="A0A2W2BGN7"/>
<dbReference type="InterPro" id="IPR035906">
    <property type="entry name" value="MetI-like_sf"/>
</dbReference>
<keyword evidence="2 7" id="KW-0813">Transport</keyword>
<reference evidence="9 10" key="1">
    <citation type="submission" date="2018-01" db="EMBL/GenBank/DDBJ databases">
        <title>Draft genome sequence of Jiangella sp. GTF31.</title>
        <authorList>
            <person name="Sahin N."/>
            <person name="Ay H."/>
            <person name="Saygin H."/>
        </authorList>
    </citation>
    <scope>NUCLEOTIDE SEQUENCE [LARGE SCALE GENOMIC DNA]</scope>
    <source>
        <strain evidence="9 10">GTF31</strain>
    </source>
</reference>
<dbReference type="CDD" id="cd06261">
    <property type="entry name" value="TM_PBP2"/>
    <property type="match status" value="1"/>
</dbReference>
<evidence type="ECO:0000256" key="1">
    <source>
        <dbReference type="ARBA" id="ARBA00004651"/>
    </source>
</evidence>